<feature type="compositionally biased region" description="Low complexity" evidence="1">
    <location>
        <begin position="122"/>
        <end position="139"/>
    </location>
</feature>
<evidence type="ECO:0000256" key="1">
    <source>
        <dbReference type="SAM" id="MobiDB-lite"/>
    </source>
</evidence>
<feature type="compositionally biased region" description="Basic and acidic residues" evidence="1">
    <location>
        <begin position="38"/>
        <end position="52"/>
    </location>
</feature>
<feature type="non-terminal residue" evidence="2">
    <location>
        <position position="1"/>
    </location>
</feature>
<feature type="region of interest" description="Disordered" evidence="1">
    <location>
        <begin position="1"/>
        <end position="91"/>
    </location>
</feature>
<protein>
    <submittedName>
        <fullName evidence="2">RidA/YER057c/UK114 superfamily, group 1</fullName>
    </submittedName>
</protein>
<dbReference type="AlphaFoldDB" id="A0A6J4SKT3"/>
<sequence>EQHRQPPCRTRHNLAASRRARRLLRSGGGSERPPPHLGPDKLRRERQPDHRPAGRGCRPRSRAGRRAPLRDHAAGADQGRARLARPCAADRETRRVRQFGRQLHRSAEGCQWRVRADAGSVRRSGPPRALGGGRSRPAARGGGRGRRSGRDPRL</sequence>
<reference evidence="2" key="1">
    <citation type="submission" date="2020-02" db="EMBL/GenBank/DDBJ databases">
        <authorList>
            <person name="Meier V. D."/>
        </authorList>
    </citation>
    <scope>NUCLEOTIDE SEQUENCE</scope>
    <source>
        <strain evidence="2">AVDCRST_MAG09</strain>
    </source>
</reference>
<name>A0A6J4SKT3_9SPHN</name>
<feature type="compositionally biased region" description="Basic residues" evidence="1">
    <location>
        <begin position="57"/>
        <end position="67"/>
    </location>
</feature>
<dbReference type="EMBL" id="CADCVZ010000008">
    <property type="protein sequence ID" value="CAA9494948.1"/>
    <property type="molecule type" value="Genomic_DNA"/>
</dbReference>
<evidence type="ECO:0000313" key="2">
    <source>
        <dbReference type="EMBL" id="CAA9494948.1"/>
    </source>
</evidence>
<gene>
    <name evidence="2" type="ORF">AVDCRST_MAG09-347</name>
</gene>
<proteinExistence type="predicted"/>
<feature type="region of interest" description="Disordered" evidence="1">
    <location>
        <begin position="114"/>
        <end position="154"/>
    </location>
</feature>
<organism evidence="2">
    <name type="scientific">uncultured Sphingomonas sp</name>
    <dbReference type="NCBI Taxonomy" id="158754"/>
    <lineage>
        <taxon>Bacteria</taxon>
        <taxon>Pseudomonadati</taxon>
        <taxon>Pseudomonadota</taxon>
        <taxon>Alphaproteobacteria</taxon>
        <taxon>Sphingomonadales</taxon>
        <taxon>Sphingomonadaceae</taxon>
        <taxon>Sphingomonas</taxon>
        <taxon>environmental samples</taxon>
    </lineage>
</organism>
<feature type="non-terminal residue" evidence="2">
    <location>
        <position position="154"/>
    </location>
</feature>
<accession>A0A6J4SKT3</accession>